<dbReference type="InterPro" id="IPR029962">
    <property type="entry name" value="TBL"/>
</dbReference>
<dbReference type="GO" id="GO:0016413">
    <property type="term" value="F:O-acetyltransferase activity"/>
    <property type="evidence" value="ECO:0007669"/>
    <property type="project" value="InterPro"/>
</dbReference>
<evidence type="ECO:0000256" key="6">
    <source>
        <dbReference type="ARBA" id="ARBA00023136"/>
    </source>
</evidence>
<comment type="similarity">
    <text evidence="2">Belongs to the PC-esterase family. TBL subfamily.</text>
</comment>
<dbReference type="PANTHER" id="PTHR32285">
    <property type="entry name" value="PROTEIN TRICHOME BIREFRINGENCE-LIKE 9-RELATED"/>
    <property type="match status" value="1"/>
</dbReference>
<dbReference type="InterPro" id="IPR025846">
    <property type="entry name" value="TBL_N"/>
</dbReference>
<dbReference type="Pfam" id="PF13839">
    <property type="entry name" value="PC-Esterase"/>
    <property type="match status" value="2"/>
</dbReference>
<evidence type="ECO:0000256" key="3">
    <source>
        <dbReference type="ARBA" id="ARBA00022692"/>
    </source>
</evidence>
<dbReference type="GO" id="GO:0005794">
    <property type="term" value="C:Golgi apparatus"/>
    <property type="evidence" value="ECO:0007669"/>
    <property type="project" value="TreeGrafter"/>
</dbReference>
<dbReference type="Proteomes" id="UP001293254">
    <property type="component" value="Unassembled WGS sequence"/>
</dbReference>
<feature type="domain" description="Trichome birefringence-like C-terminal" evidence="8">
    <location>
        <begin position="80"/>
        <end position="277"/>
    </location>
</feature>
<keyword evidence="11" id="KW-1185">Reference proteome</keyword>
<dbReference type="PANTHER" id="PTHR32285:SF58">
    <property type="entry name" value="PROTEIN TRICHOME BIREFRINGENCE-LIKE 41"/>
    <property type="match status" value="1"/>
</dbReference>
<gene>
    <name evidence="10" type="ORF">Salat_0244300</name>
</gene>
<evidence type="ECO:0000313" key="10">
    <source>
        <dbReference type="EMBL" id="KAK4439095.1"/>
    </source>
</evidence>
<evidence type="ECO:0000259" key="9">
    <source>
        <dbReference type="Pfam" id="PF14416"/>
    </source>
</evidence>
<name>A0AAE1YYM1_9LAMI</name>
<keyword evidence="5" id="KW-1133">Transmembrane helix</keyword>
<evidence type="ECO:0000313" key="11">
    <source>
        <dbReference type="Proteomes" id="UP001293254"/>
    </source>
</evidence>
<feature type="chain" id="PRO_5042274363" evidence="7">
    <location>
        <begin position="23"/>
        <end position="323"/>
    </location>
</feature>
<accession>A0AAE1YYM1</accession>
<evidence type="ECO:0000256" key="1">
    <source>
        <dbReference type="ARBA" id="ARBA00004167"/>
    </source>
</evidence>
<reference evidence="10" key="2">
    <citation type="journal article" date="2024" name="Plant">
        <title>Genomic evolution and insights into agronomic trait innovations of Sesamum species.</title>
        <authorList>
            <person name="Miao H."/>
            <person name="Wang L."/>
            <person name="Qu L."/>
            <person name="Liu H."/>
            <person name="Sun Y."/>
            <person name="Le M."/>
            <person name="Wang Q."/>
            <person name="Wei S."/>
            <person name="Zheng Y."/>
            <person name="Lin W."/>
            <person name="Duan Y."/>
            <person name="Cao H."/>
            <person name="Xiong S."/>
            <person name="Wang X."/>
            <person name="Wei L."/>
            <person name="Li C."/>
            <person name="Ma Q."/>
            <person name="Ju M."/>
            <person name="Zhao R."/>
            <person name="Li G."/>
            <person name="Mu C."/>
            <person name="Tian Q."/>
            <person name="Mei H."/>
            <person name="Zhang T."/>
            <person name="Gao T."/>
            <person name="Zhang H."/>
        </authorList>
    </citation>
    <scope>NUCLEOTIDE SEQUENCE</scope>
    <source>
        <strain evidence="10">3651</strain>
    </source>
</reference>
<feature type="domain" description="Trichome birefringence-like N-terminal" evidence="9">
    <location>
        <begin position="26"/>
        <end position="79"/>
    </location>
</feature>
<comment type="caution">
    <text evidence="10">The sequence shown here is derived from an EMBL/GenBank/DDBJ whole genome shotgun (WGS) entry which is preliminary data.</text>
</comment>
<evidence type="ECO:0000256" key="4">
    <source>
        <dbReference type="ARBA" id="ARBA00022968"/>
    </source>
</evidence>
<dbReference type="AlphaFoldDB" id="A0AAE1YYM1"/>
<organism evidence="10 11">
    <name type="scientific">Sesamum alatum</name>
    <dbReference type="NCBI Taxonomy" id="300844"/>
    <lineage>
        <taxon>Eukaryota</taxon>
        <taxon>Viridiplantae</taxon>
        <taxon>Streptophyta</taxon>
        <taxon>Embryophyta</taxon>
        <taxon>Tracheophyta</taxon>
        <taxon>Spermatophyta</taxon>
        <taxon>Magnoliopsida</taxon>
        <taxon>eudicotyledons</taxon>
        <taxon>Gunneridae</taxon>
        <taxon>Pentapetalae</taxon>
        <taxon>asterids</taxon>
        <taxon>lamiids</taxon>
        <taxon>Lamiales</taxon>
        <taxon>Pedaliaceae</taxon>
        <taxon>Sesamum</taxon>
    </lineage>
</organism>
<dbReference type="Pfam" id="PF14416">
    <property type="entry name" value="PMR5N"/>
    <property type="match status" value="1"/>
</dbReference>
<feature type="signal peptide" evidence="7">
    <location>
        <begin position="1"/>
        <end position="22"/>
    </location>
</feature>
<keyword evidence="4" id="KW-0735">Signal-anchor</keyword>
<keyword evidence="6" id="KW-0472">Membrane</keyword>
<evidence type="ECO:0000256" key="7">
    <source>
        <dbReference type="SAM" id="SignalP"/>
    </source>
</evidence>
<evidence type="ECO:0000256" key="5">
    <source>
        <dbReference type="ARBA" id="ARBA00022989"/>
    </source>
</evidence>
<sequence length="323" mass="36189">MSVCALVLLLIVGLLVIDQSNADRSRCDVFEGSWVSDSSSYPPYNSSSCPFIQREFNCLNNGRPDDLYLNYRWQPHACNLSRFDGAELLRRYKGKSIMFVGDSLSRNQWQSLICMLYSSVPGANYHVATASGEVSTFTFTDFEVKVMLDHTVYLVDVVRETEGRILKLDSILGCKRWKGIDVLIFNTWHWWNRRGATQPWDYIEVGGQLYKDMDRVVAFEKALTTWAKWVDTNVDSLNTKVFFQGISPSHYNGAEWNASKAASCNGETQPISGGVYPGERAAGSGAVVKGKGNDCSHWCLAGVPDTWNELLYAILIADAKSKI</sequence>
<comment type="subcellular location">
    <subcellularLocation>
        <location evidence="1">Membrane</location>
        <topology evidence="1">Single-pass membrane protein</topology>
    </subcellularLocation>
</comment>
<protein>
    <submittedName>
        <fullName evidence="10">Protein trichome birefringence-like 41</fullName>
    </submittedName>
</protein>
<dbReference type="GO" id="GO:0016020">
    <property type="term" value="C:membrane"/>
    <property type="evidence" value="ECO:0007669"/>
    <property type="project" value="UniProtKB-SubCell"/>
</dbReference>
<keyword evidence="7" id="KW-0732">Signal</keyword>
<dbReference type="InterPro" id="IPR026057">
    <property type="entry name" value="TBL_C"/>
</dbReference>
<evidence type="ECO:0000256" key="2">
    <source>
        <dbReference type="ARBA" id="ARBA00007727"/>
    </source>
</evidence>
<evidence type="ECO:0000259" key="8">
    <source>
        <dbReference type="Pfam" id="PF13839"/>
    </source>
</evidence>
<feature type="domain" description="Trichome birefringence-like C-terminal" evidence="8">
    <location>
        <begin position="289"/>
        <end position="313"/>
    </location>
</feature>
<proteinExistence type="inferred from homology"/>
<reference evidence="10" key="1">
    <citation type="submission" date="2020-06" db="EMBL/GenBank/DDBJ databases">
        <authorList>
            <person name="Li T."/>
            <person name="Hu X."/>
            <person name="Zhang T."/>
            <person name="Song X."/>
            <person name="Zhang H."/>
            <person name="Dai N."/>
            <person name="Sheng W."/>
            <person name="Hou X."/>
            <person name="Wei L."/>
        </authorList>
    </citation>
    <scope>NUCLEOTIDE SEQUENCE</scope>
    <source>
        <strain evidence="10">3651</strain>
        <tissue evidence="10">Leaf</tissue>
    </source>
</reference>
<keyword evidence="3" id="KW-0812">Transmembrane</keyword>
<dbReference type="EMBL" id="JACGWO010000001">
    <property type="protein sequence ID" value="KAK4439095.1"/>
    <property type="molecule type" value="Genomic_DNA"/>
</dbReference>